<protein>
    <submittedName>
        <fullName evidence="1">Uncharacterized protein</fullName>
    </submittedName>
</protein>
<keyword evidence="2" id="KW-1185">Reference proteome</keyword>
<dbReference type="EMBL" id="BMAV01005857">
    <property type="protein sequence ID" value="GFY47250.1"/>
    <property type="molecule type" value="Genomic_DNA"/>
</dbReference>
<name>A0A8X7BX88_9ARAC</name>
<evidence type="ECO:0000313" key="2">
    <source>
        <dbReference type="Proteomes" id="UP000886998"/>
    </source>
</evidence>
<sequence length="132" mass="15335">MQHHVTTLYVMAPNIIVYDNRSPLIQIEAEGTIKIQRYVEDVLRLLFYQEKFNINYSRDNASNPKNTSLKNGTELDSFDKSDFGINNGSRHVMKSSEEDVFPFLYLFCPLIFQMQVFTSCKSQVSQMPSDEH</sequence>
<accession>A0A8X7BX88</accession>
<dbReference type="AlphaFoldDB" id="A0A8X7BX88"/>
<proteinExistence type="predicted"/>
<reference evidence="1" key="1">
    <citation type="submission" date="2020-08" db="EMBL/GenBank/DDBJ databases">
        <title>Multicomponent nature underlies the extraordinary mechanical properties of spider dragline silk.</title>
        <authorList>
            <person name="Kono N."/>
            <person name="Nakamura H."/>
            <person name="Mori M."/>
            <person name="Yoshida Y."/>
            <person name="Ohtoshi R."/>
            <person name="Malay A.D."/>
            <person name="Moran D.A.P."/>
            <person name="Tomita M."/>
            <person name="Numata K."/>
            <person name="Arakawa K."/>
        </authorList>
    </citation>
    <scope>NUCLEOTIDE SEQUENCE</scope>
</reference>
<dbReference type="Proteomes" id="UP000886998">
    <property type="component" value="Unassembled WGS sequence"/>
</dbReference>
<comment type="caution">
    <text evidence="1">The sequence shown here is derived from an EMBL/GenBank/DDBJ whole genome shotgun (WGS) entry which is preliminary data.</text>
</comment>
<evidence type="ECO:0000313" key="1">
    <source>
        <dbReference type="EMBL" id="GFY47250.1"/>
    </source>
</evidence>
<gene>
    <name evidence="1" type="ORF">TNIN_34401</name>
</gene>
<organism evidence="1 2">
    <name type="scientific">Trichonephila inaurata madagascariensis</name>
    <dbReference type="NCBI Taxonomy" id="2747483"/>
    <lineage>
        <taxon>Eukaryota</taxon>
        <taxon>Metazoa</taxon>
        <taxon>Ecdysozoa</taxon>
        <taxon>Arthropoda</taxon>
        <taxon>Chelicerata</taxon>
        <taxon>Arachnida</taxon>
        <taxon>Araneae</taxon>
        <taxon>Araneomorphae</taxon>
        <taxon>Entelegynae</taxon>
        <taxon>Araneoidea</taxon>
        <taxon>Nephilidae</taxon>
        <taxon>Trichonephila</taxon>
        <taxon>Trichonephila inaurata</taxon>
    </lineage>
</organism>